<dbReference type="RefSeq" id="WP_257719247.1">
    <property type="nucleotide sequence ID" value="NZ_JANJOU010000037.1"/>
</dbReference>
<proteinExistence type="predicted"/>
<dbReference type="PANTHER" id="PTHR21089">
    <property type="entry name" value="SHIKIMATE DEHYDROGENASE"/>
    <property type="match status" value="1"/>
</dbReference>
<evidence type="ECO:0000259" key="5">
    <source>
        <dbReference type="Pfam" id="PF08501"/>
    </source>
</evidence>
<dbReference type="InterPro" id="IPR000594">
    <property type="entry name" value="ThiF_NAD_FAD-bd"/>
</dbReference>
<keyword evidence="7" id="KW-1185">Reference proteome</keyword>
<evidence type="ECO:0000259" key="4">
    <source>
        <dbReference type="Pfam" id="PF00899"/>
    </source>
</evidence>
<evidence type="ECO:0000313" key="7">
    <source>
        <dbReference type="Proteomes" id="UP001524642"/>
    </source>
</evidence>
<dbReference type="InterPro" id="IPR046346">
    <property type="entry name" value="Aminoacid_DH-like_N_sf"/>
</dbReference>
<evidence type="ECO:0000313" key="6">
    <source>
        <dbReference type="EMBL" id="MCR0985600.1"/>
    </source>
</evidence>
<organism evidence="6 7">
    <name type="scientific">Roseomonas populi</name>
    <dbReference type="NCBI Taxonomy" id="3121582"/>
    <lineage>
        <taxon>Bacteria</taxon>
        <taxon>Pseudomonadati</taxon>
        <taxon>Pseudomonadota</taxon>
        <taxon>Alphaproteobacteria</taxon>
        <taxon>Acetobacterales</taxon>
        <taxon>Roseomonadaceae</taxon>
        <taxon>Roseomonas</taxon>
    </lineage>
</organism>
<dbReference type="PANTHER" id="PTHR21089:SF1">
    <property type="entry name" value="BIFUNCTIONAL 3-DEHYDROQUINATE DEHYDRATASE_SHIKIMATE DEHYDROGENASE, CHLOROPLASTIC"/>
    <property type="match status" value="1"/>
</dbReference>
<feature type="domain" description="Shikimate dehydrogenase substrate binding N-terminal" evidence="5">
    <location>
        <begin position="12"/>
        <end position="95"/>
    </location>
</feature>
<comment type="pathway">
    <text evidence="1">Metabolic intermediate biosynthesis; chorismate biosynthesis; chorismate from D-erythrose 4-phosphate and phosphoenolpyruvate: step 4/7.</text>
</comment>
<name>A0ABT1XBU6_9PROT</name>
<keyword evidence="6" id="KW-0808">Transferase</keyword>
<keyword evidence="3" id="KW-0057">Aromatic amino acid biosynthesis</keyword>
<dbReference type="InterPro" id="IPR013708">
    <property type="entry name" value="Shikimate_DH-bd_N"/>
</dbReference>
<reference evidence="6 7" key="1">
    <citation type="submission" date="2022-06" db="EMBL/GenBank/DDBJ databases">
        <title>Roseomonas CN29.</title>
        <authorList>
            <person name="Cheng Y."/>
            <person name="He X."/>
        </authorList>
    </citation>
    <scope>NUCLEOTIDE SEQUENCE [LARGE SCALE GENOMIC DNA]</scope>
    <source>
        <strain evidence="6 7">CN29</strain>
    </source>
</reference>
<sequence>MAMNGETRLLPILGDPVRQVRAPLVWNGLFQVNGVNAACLPVHVAPADLAGLVTAMRGIRNLIGLIVTVPHKPAASVLAARLLPRAARVGAVNVLRPEEDGSWTGDMLDGEGFVRGLRRAGQPPEGRRALILGAGGVGAAIASSLAGAGVAAIGIADQDPARAAALARKLEGAGIETGVVDPAARGFDLLVNATPLGLHAEDPLPFDTAQLVPGTIVGDVVMGHTASRLVTLAQEAGCFAQAGTVLMEEQLPAMAEFFGLPSGEYGPQAVARVTGA</sequence>
<gene>
    <name evidence="6" type="ORF">NRP21_26460</name>
</gene>
<dbReference type="InterPro" id="IPR036291">
    <property type="entry name" value="NAD(P)-bd_dom_sf"/>
</dbReference>
<dbReference type="Gene3D" id="3.40.50.720">
    <property type="entry name" value="NAD(P)-binding Rossmann-like Domain"/>
    <property type="match status" value="1"/>
</dbReference>
<dbReference type="SUPFAM" id="SSF51735">
    <property type="entry name" value="NAD(P)-binding Rossmann-fold domains"/>
    <property type="match status" value="1"/>
</dbReference>
<evidence type="ECO:0000256" key="2">
    <source>
        <dbReference type="ARBA" id="ARBA00023002"/>
    </source>
</evidence>
<dbReference type="SUPFAM" id="SSF53223">
    <property type="entry name" value="Aminoacid dehydrogenase-like, N-terminal domain"/>
    <property type="match status" value="1"/>
</dbReference>
<evidence type="ECO:0000256" key="1">
    <source>
        <dbReference type="ARBA" id="ARBA00004871"/>
    </source>
</evidence>
<dbReference type="InterPro" id="IPR022893">
    <property type="entry name" value="Shikimate_DH_fam"/>
</dbReference>
<evidence type="ECO:0000256" key="3">
    <source>
        <dbReference type="ARBA" id="ARBA00023141"/>
    </source>
</evidence>
<dbReference type="GO" id="GO:0016779">
    <property type="term" value="F:nucleotidyltransferase activity"/>
    <property type="evidence" value="ECO:0007669"/>
    <property type="project" value="UniProtKB-KW"/>
</dbReference>
<keyword evidence="3" id="KW-0028">Amino-acid biosynthesis</keyword>
<dbReference type="EMBL" id="JANJOU010000037">
    <property type="protein sequence ID" value="MCR0985600.1"/>
    <property type="molecule type" value="Genomic_DNA"/>
</dbReference>
<dbReference type="Pfam" id="PF00899">
    <property type="entry name" value="ThiF"/>
    <property type="match status" value="1"/>
</dbReference>
<comment type="caution">
    <text evidence="6">The sequence shown here is derived from an EMBL/GenBank/DDBJ whole genome shotgun (WGS) entry which is preliminary data.</text>
</comment>
<dbReference type="Gene3D" id="3.40.50.10860">
    <property type="entry name" value="Leucine Dehydrogenase, chain A, domain 1"/>
    <property type="match status" value="1"/>
</dbReference>
<protein>
    <submittedName>
        <fullName evidence="6">ThiF family adenylyltransferase</fullName>
    </submittedName>
</protein>
<accession>A0ABT1XBU6</accession>
<feature type="domain" description="THIF-type NAD/FAD binding fold" evidence="4">
    <location>
        <begin position="128"/>
        <end position="161"/>
    </location>
</feature>
<keyword evidence="6" id="KW-0548">Nucleotidyltransferase</keyword>
<keyword evidence="2" id="KW-0560">Oxidoreductase</keyword>
<dbReference type="Pfam" id="PF08501">
    <property type="entry name" value="Shikimate_dh_N"/>
    <property type="match status" value="1"/>
</dbReference>
<dbReference type="Proteomes" id="UP001524642">
    <property type="component" value="Unassembled WGS sequence"/>
</dbReference>